<accession>W6MB24</accession>
<organism evidence="4 5">
    <name type="scientific">Candidatus Competibacter denitrificans Run_A_D11</name>
    <dbReference type="NCBI Taxonomy" id="1400863"/>
    <lineage>
        <taxon>Bacteria</taxon>
        <taxon>Pseudomonadati</taxon>
        <taxon>Pseudomonadota</taxon>
        <taxon>Gammaproteobacteria</taxon>
        <taxon>Candidatus Competibacteraceae</taxon>
        <taxon>Candidatus Competibacter</taxon>
    </lineage>
</organism>
<proteinExistence type="predicted"/>
<dbReference type="SUPFAM" id="SSF52172">
    <property type="entry name" value="CheY-like"/>
    <property type="match status" value="1"/>
</dbReference>
<dbReference type="InterPro" id="IPR001789">
    <property type="entry name" value="Sig_transdc_resp-reg_receiver"/>
</dbReference>
<dbReference type="EMBL" id="CBTJ020000055">
    <property type="protein sequence ID" value="CDI03265.1"/>
    <property type="molecule type" value="Genomic_DNA"/>
</dbReference>
<dbReference type="STRING" id="1400863.BN873_470007"/>
<feature type="modified residue" description="4-aspartylphosphate" evidence="2">
    <location>
        <position position="61"/>
    </location>
</feature>
<name>W6MB24_9GAMM</name>
<reference evidence="4" key="1">
    <citation type="submission" date="2013-07" db="EMBL/GenBank/DDBJ databases">
        <authorList>
            <person name="McIlroy S."/>
        </authorList>
    </citation>
    <scope>NUCLEOTIDE SEQUENCE [LARGE SCALE GENOMIC DNA]</scope>
    <source>
        <strain evidence="4">Run_A_D11</strain>
    </source>
</reference>
<dbReference type="AlphaFoldDB" id="W6MB24"/>
<comment type="caution">
    <text evidence="4">The sequence shown here is derived from an EMBL/GenBank/DDBJ whole genome shotgun (WGS) entry which is preliminary data.</text>
</comment>
<dbReference type="InterPro" id="IPR011006">
    <property type="entry name" value="CheY-like_superfamily"/>
</dbReference>
<evidence type="ECO:0000256" key="1">
    <source>
        <dbReference type="ARBA" id="ARBA00022553"/>
    </source>
</evidence>
<reference evidence="4" key="2">
    <citation type="submission" date="2014-03" db="EMBL/GenBank/DDBJ databases">
        <title>Candidatus Competibacter-lineage genomes retrieved from metagenomes reveal functional metabolic diversity.</title>
        <authorList>
            <person name="McIlroy S.J."/>
            <person name="Albertsen M."/>
            <person name="Andresen E.K."/>
            <person name="Saunders A.M."/>
            <person name="Kristiansen R."/>
            <person name="Stokholm-Bjerregaard M."/>
            <person name="Nielsen K.L."/>
            <person name="Nielsen P.H."/>
        </authorList>
    </citation>
    <scope>NUCLEOTIDE SEQUENCE</scope>
    <source>
        <strain evidence="4">Run_A_D11</strain>
    </source>
</reference>
<evidence type="ECO:0000256" key="2">
    <source>
        <dbReference type="PROSITE-ProRule" id="PRU00169"/>
    </source>
</evidence>
<dbReference type="Proteomes" id="UP000035760">
    <property type="component" value="Unassembled WGS sequence"/>
</dbReference>
<dbReference type="OrthoDB" id="5703386at2"/>
<evidence type="ECO:0000259" key="3">
    <source>
        <dbReference type="PROSITE" id="PS50110"/>
    </source>
</evidence>
<dbReference type="PANTHER" id="PTHR44591">
    <property type="entry name" value="STRESS RESPONSE REGULATOR PROTEIN 1"/>
    <property type="match status" value="1"/>
</dbReference>
<dbReference type="SMART" id="SM00448">
    <property type="entry name" value="REC"/>
    <property type="match status" value="1"/>
</dbReference>
<dbReference type="PROSITE" id="PS50110">
    <property type="entry name" value="RESPONSE_REGULATORY"/>
    <property type="match status" value="1"/>
</dbReference>
<dbReference type="PANTHER" id="PTHR44591:SF3">
    <property type="entry name" value="RESPONSE REGULATORY DOMAIN-CONTAINING PROTEIN"/>
    <property type="match status" value="1"/>
</dbReference>
<dbReference type="InterPro" id="IPR050595">
    <property type="entry name" value="Bact_response_regulator"/>
</dbReference>
<sequence length="129" mass="14807">MKPKRELMSEKRLLVIDDEPEIGEFVRKVATGLGYEVQVTTDGRAFQAAYHEMRPTTIAMDMVMPEMDGNELVLWLMEQQYDANLIIMTGYNPDYAKDARLLAEFKGLRSVITLIKPIRLDKLREVLSA</sequence>
<protein>
    <recommendedName>
        <fullName evidence="3">Response regulatory domain-containing protein</fullName>
    </recommendedName>
</protein>
<keyword evidence="5" id="KW-1185">Reference proteome</keyword>
<evidence type="ECO:0000313" key="4">
    <source>
        <dbReference type="EMBL" id="CDI03265.1"/>
    </source>
</evidence>
<dbReference type="Pfam" id="PF00072">
    <property type="entry name" value="Response_reg"/>
    <property type="match status" value="1"/>
</dbReference>
<keyword evidence="1 2" id="KW-0597">Phosphoprotein</keyword>
<gene>
    <name evidence="4" type="ORF">BN873_470007</name>
</gene>
<evidence type="ECO:0000313" key="5">
    <source>
        <dbReference type="Proteomes" id="UP000035760"/>
    </source>
</evidence>
<dbReference type="GO" id="GO:0000160">
    <property type="term" value="P:phosphorelay signal transduction system"/>
    <property type="evidence" value="ECO:0007669"/>
    <property type="project" value="InterPro"/>
</dbReference>
<feature type="domain" description="Response regulatory" evidence="3">
    <location>
        <begin position="12"/>
        <end position="129"/>
    </location>
</feature>
<dbReference type="Gene3D" id="3.40.50.2300">
    <property type="match status" value="1"/>
</dbReference>